<sequence length="270" mass="30552">MSYYLAPSLERLRTQINQEWPQRDTTSDGWIGDTRHQAVKSDHNPDYSAGGVVRAIDVDKDGIEVDRLLAAVMSDDRTAYLIFERRIWTPGGGWRTYTGLNAHLSHIHISIKHTPSAAASERDWALTTTPAPSQVKEPEHVKRINRLDKTPTQKLPQREWKYLRLNDKGDVSVLRDPGLFDSDLQITAVDLPQEFTLQARAVLVEKVKDGSWAIVTRYPITEHRGTSGQTFISQSQKGTLAQGRRLRWQVWTDAPAASITNVSVRTDLFN</sequence>
<name>A0ABW5XE31_9MICO</name>
<gene>
    <name evidence="1" type="ORF">ACFSYH_05855</name>
</gene>
<reference evidence="2" key="1">
    <citation type="journal article" date="2019" name="Int. J. Syst. Evol. Microbiol.">
        <title>The Global Catalogue of Microorganisms (GCM) 10K type strain sequencing project: providing services to taxonomists for standard genome sequencing and annotation.</title>
        <authorList>
            <consortium name="The Broad Institute Genomics Platform"/>
            <consortium name="The Broad Institute Genome Sequencing Center for Infectious Disease"/>
            <person name="Wu L."/>
            <person name="Ma J."/>
        </authorList>
    </citation>
    <scope>NUCLEOTIDE SEQUENCE [LARGE SCALE GENOMIC DNA]</scope>
    <source>
        <strain evidence="2">KCTC 33576</strain>
    </source>
</reference>
<evidence type="ECO:0000313" key="1">
    <source>
        <dbReference type="EMBL" id="MFD2840092.1"/>
    </source>
</evidence>
<dbReference type="Proteomes" id="UP001597391">
    <property type="component" value="Unassembled WGS sequence"/>
</dbReference>
<keyword evidence="2" id="KW-1185">Reference proteome</keyword>
<proteinExistence type="predicted"/>
<protein>
    <submittedName>
        <fullName evidence="1">Uncharacterized protein</fullName>
    </submittedName>
</protein>
<dbReference type="RefSeq" id="WP_377465754.1">
    <property type="nucleotide sequence ID" value="NZ_JBHUOP010000002.1"/>
</dbReference>
<comment type="caution">
    <text evidence="1">The sequence shown here is derived from an EMBL/GenBank/DDBJ whole genome shotgun (WGS) entry which is preliminary data.</text>
</comment>
<organism evidence="1 2">
    <name type="scientific">Populibacterium corticicola</name>
    <dbReference type="NCBI Taxonomy" id="1812826"/>
    <lineage>
        <taxon>Bacteria</taxon>
        <taxon>Bacillati</taxon>
        <taxon>Actinomycetota</taxon>
        <taxon>Actinomycetes</taxon>
        <taxon>Micrococcales</taxon>
        <taxon>Jonesiaceae</taxon>
        <taxon>Populibacterium</taxon>
    </lineage>
</organism>
<evidence type="ECO:0000313" key="2">
    <source>
        <dbReference type="Proteomes" id="UP001597391"/>
    </source>
</evidence>
<accession>A0ABW5XE31</accession>
<dbReference type="EMBL" id="JBHUOP010000002">
    <property type="protein sequence ID" value="MFD2840092.1"/>
    <property type="molecule type" value="Genomic_DNA"/>
</dbReference>